<sequence length="97" mass="11170">MGRGAPIDLLLAFTPLLRTLLVSGVVLCDKIPKVERPRVRTRAHTFRSLFFQCITHQRITLRKNWGKSEWKSEQRCRGAGLGIFELPLALNKGEWRI</sequence>
<name>A0ACD0NP69_9BASI</name>
<protein>
    <submittedName>
        <fullName evidence="1">Uncharacterized protein</fullName>
    </submittedName>
</protein>
<evidence type="ECO:0000313" key="1">
    <source>
        <dbReference type="EMBL" id="PWN47627.1"/>
    </source>
</evidence>
<accession>A0ACD0NP69</accession>
<dbReference type="Proteomes" id="UP000245626">
    <property type="component" value="Unassembled WGS sequence"/>
</dbReference>
<proteinExistence type="predicted"/>
<organism evidence="1 2">
    <name type="scientific">Violaceomyces palustris</name>
    <dbReference type="NCBI Taxonomy" id="1673888"/>
    <lineage>
        <taxon>Eukaryota</taxon>
        <taxon>Fungi</taxon>
        <taxon>Dikarya</taxon>
        <taxon>Basidiomycota</taxon>
        <taxon>Ustilaginomycotina</taxon>
        <taxon>Ustilaginomycetes</taxon>
        <taxon>Violaceomycetales</taxon>
        <taxon>Violaceomycetaceae</taxon>
        <taxon>Violaceomyces</taxon>
    </lineage>
</organism>
<dbReference type="EMBL" id="KZ820381">
    <property type="protein sequence ID" value="PWN47627.1"/>
    <property type="molecule type" value="Genomic_DNA"/>
</dbReference>
<reference evidence="1 2" key="1">
    <citation type="journal article" date="2018" name="Mol. Biol. Evol.">
        <title>Broad Genomic Sampling Reveals a Smut Pathogenic Ancestry of the Fungal Clade Ustilaginomycotina.</title>
        <authorList>
            <person name="Kijpornyongpan T."/>
            <person name="Mondo S.J."/>
            <person name="Barry K."/>
            <person name="Sandor L."/>
            <person name="Lee J."/>
            <person name="Lipzen A."/>
            <person name="Pangilinan J."/>
            <person name="LaButti K."/>
            <person name="Hainaut M."/>
            <person name="Henrissat B."/>
            <person name="Grigoriev I.V."/>
            <person name="Spatafora J.W."/>
            <person name="Aime M.C."/>
        </authorList>
    </citation>
    <scope>NUCLEOTIDE SEQUENCE [LARGE SCALE GENOMIC DNA]</scope>
    <source>
        <strain evidence="1 2">SA 807</strain>
    </source>
</reference>
<gene>
    <name evidence="1" type="ORF">IE53DRAFT_238726</name>
</gene>
<keyword evidence="2" id="KW-1185">Reference proteome</keyword>
<evidence type="ECO:0000313" key="2">
    <source>
        <dbReference type="Proteomes" id="UP000245626"/>
    </source>
</evidence>